<dbReference type="Pfam" id="PF01075">
    <property type="entry name" value="Glyco_transf_9"/>
    <property type="match status" value="1"/>
</dbReference>
<comment type="similarity">
    <text evidence="3">Belongs to the glycosyltransferase 9 family.</text>
</comment>
<organism evidence="6 7">
    <name type="scientific">Sulfurospirillum diekertiae</name>
    <dbReference type="NCBI Taxonomy" id="1854492"/>
    <lineage>
        <taxon>Bacteria</taxon>
        <taxon>Pseudomonadati</taxon>
        <taxon>Campylobacterota</taxon>
        <taxon>Epsilonproteobacteria</taxon>
        <taxon>Campylobacterales</taxon>
        <taxon>Sulfurospirillaceae</taxon>
        <taxon>Sulfurospirillum</taxon>
    </lineage>
</organism>
<name>A0A1Y0HMX1_9BACT</name>
<dbReference type="SUPFAM" id="SSF53756">
    <property type="entry name" value="UDP-Glycosyltransferase/glycogen phosphorylase"/>
    <property type="match status" value="1"/>
</dbReference>
<dbReference type="GO" id="GO:0008713">
    <property type="term" value="F:ADP-heptose-lipopolysaccharide heptosyltransferase activity"/>
    <property type="evidence" value="ECO:0007669"/>
    <property type="project" value="UniProtKB-EC"/>
</dbReference>
<comment type="catalytic activity">
    <reaction evidence="5">
        <text>an L-alpha-D-Hep-(1-&gt;5)-[alpha-Kdo-(2-&gt;4)]-alpha-Kdo-(2-&gt;6)-lipid A + ADP-L-glycero-beta-D-manno-heptose = an L-alpha-D-Hep-(1-&gt;3)-L-alpha-D-Hep-(1-&gt;5)-[alpha-Kdo-(2-&gt;4)]-alpha-Kdo-(2-&gt;6)-lipid A + ADP + H(+)</text>
        <dbReference type="Rhea" id="RHEA:74071"/>
        <dbReference type="ChEBI" id="CHEBI:15378"/>
        <dbReference type="ChEBI" id="CHEBI:61506"/>
        <dbReference type="ChEBI" id="CHEBI:193068"/>
        <dbReference type="ChEBI" id="CHEBI:193069"/>
        <dbReference type="ChEBI" id="CHEBI:456216"/>
        <dbReference type="EC" id="2.4.99.24"/>
    </reaction>
</comment>
<dbReference type="AlphaFoldDB" id="A0A1Y0HMX1"/>
<evidence type="ECO:0000313" key="7">
    <source>
        <dbReference type="Proteomes" id="UP000196005"/>
    </source>
</evidence>
<dbReference type="CDD" id="cd03789">
    <property type="entry name" value="GT9_LPS_heptosyltransferase"/>
    <property type="match status" value="1"/>
</dbReference>
<dbReference type="GO" id="GO:0005829">
    <property type="term" value="C:cytosol"/>
    <property type="evidence" value="ECO:0007669"/>
    <property type="project" value="TreeGrafter"/>
</dbReference>
<keyword evidence="2 6" id="KW-0808">Transferase</keyword>
<dbReference type="EMBL" id="CP021416">
    <property type="protein sequence ID" value="ARU49469.1"/>
    <property type="molecule type" value="Genomic_DNA"/>
</dbReference>
<dbReference type="EC" id="2.4.99.24" evidence="4"/>
<dbReference type="InterPro" id="IPR051199">
    <property type="entry name" value="LPS_LOS_Heptosyltrfase"/>
</dbReference>
<proteinExistence type="inferred from homology"/>
<evidence type="ECO:0000256" key="1">
    <source>
        <dbReference type="ARBA" id="ARBA00022676"/>
    </source>
</evidence>
<evidence type="ECO:0000256" key="3">
    <source>
        <dbReference type="ARBA" id="ARBA00043995"/>
    </source>
</evidence>
<dbReference type="PANTHER" id="PTHR30160:SF7">
    <property type="entry name" value="ADP-HEPTOSE--LPS HEPTOSYLTRANSFERASE 2"/>
    <property type="match status" value="1"/>
</dbReference>
<keyword evidence="1" id="KW-0328">Glycosyltransferase</keyword>
<dbReference type="PANTHER" id="PTHR30160">
    <property type="entry name" value="TETRAACYLDISACCHARIDE 4'-KINASE-RELATED"/>
    <property type="match status" value="1"/>
</dbReference>
<dbReference type="Gene3D" id="3.40.50.2000">
    <property type="entry name" value="Glycogen Phosphorylase B"/>
    <property type="match status" value="2"/>
</dbReference>
<protein>
    <recommendedName>
        <fullName evidence="4">lipopolysaccharide heptosyltransferase II</fullName>
        <ecNumber evidence="4">2.4.99.24</ecNumber>
    </recommendedName>
</protein>
<evidence type="ECO:0000256" key="4">
    <source>
        <dbReference type="ARBA" id="ARBA00044042"/>
    </source>
</evidence>
<evidence type="ECO:0000256" key="2">
    <source>
        <dbReference type="ARBA" id="ARBA00022679"/>
    </source>
</evidence>
<dbReference type="InterPro" id="IPR002201">
    <property type="entry name" value="Glyco_trans_9"/>
</dbReference>
<dbReference type="KEGG" id="suls:Sdiek1_2318"/>
<gene>
    <name evidence="6" type="ORF">Sdiek1_2318</name>
</gene>
<keyword evidence="7" id="KW-1185">Reference proteome</keyword>
<dbReference type="InterPro" id="IPR011910">
    <property type="entry name" value="RfaF"/>
</dbReference>
<dbReference type="RefSeq" id="WP_087439217.1">
    <property type="nucleotide sequence ID" value="NZ_CP021416.1"/>
</dbReference>
<dbReference type="OrthoDB" id="9797795at2"/>
<dbReference type="Proteomes" id="UP000196005">
    <property type="component" value="Chromosome"/>
</dbReference>
<dbReference type="NCBIfam" id="TIGR02195">
    <property type="entry name" value="heptsyl_trn_II"/>
    <property type="match status" value="1"/>
</dbReference>
<reference evidence="7" key="1">
    <citation type="submission" date="2017-05" db="EMBL/GenBank/DDBJ databases">
        <title>Dechlorination kinetics govern the competition between two new strains of the genus Sulfurospirillum.</title>
        <authorList>
            <person name="Buttet G.F."/>
            <person name="Murray A.M."/>
            <person name="Goris T."/>
            <person name="Burion M."/>
            <person name="Lin B."/>
            <person name="Rolle M."/>
            <person name="Maillard J."/>
        </authorList>
    </citation>
    <scope>NUCLEOTIDE SEQUENCE [LARGE SCALE GENOMIC DNA]</scope>
    <source>
        <strain evidence="7">SL2-1</strain>
    </source>
</reference>
<evidence type="ECO:0000313" key="6">
    <source>
        <dbReference type="EMBL" id="ARU49469.1"/>
    </source>
</evidence>
<evidence type="ECO:0000256" key="5">
    <source>
        <dbReference type="ARBA" id="ARBA00047503"/>
    </source>
</evidence>
<sequence length="314" mass="35444">MRLFIELPTWLGDAIMTTPAIENIIEHYPNADITLFGSFVSTEALKSHPNVSHCIVDESKKAFSRFYWLYTLAHTLGAFDIAISFRSSLVSSFLLRCLDAKKKFHYQKNVFAGHQVEKYTQFIAKSLHVKTKALPLKLYQTPFHFERPTLGINPGATYGSAKRWYPEEFAKVAIHFADRYDIVIFGGPNEMDIAQEVEEQLKKSKITNVTNLAGKTTIQALIQTIAGLSLFVTNDSGPMHVAAAYQIPTVALFGPTRYKETSPWQNPNSTILSHDLVCAPCMKRECPIKTHACMRGIKAEEVILRLEHHLSLDR</sequence>
<accession>A0A1Y0HMX1</accession>
<dbReference type="GO" id="GO:0009244">
    <property type="term" value="P:lipopolysaccharide core region biosynthetic process"/>
    <property type="evidence" value="ECO:0007669"/>
    <property type="project" value="TreeGrafter"/>
</dbReference>